<dbReference type="SUPFAM" id="SSF55729">
    <property type="entry name" value="Acyl-CoA N-acyltransferases (Nat)"/>
    <property type="match status" value="1"/>
</dbReference>
<evidence type="ECO:0000259" key="1">
    <source>
        <dbReference type="PROSITE" id="PS51186"/>
    </source>
</evidence>
<keyword evidence="2" id="KW-0808">Transferase</keyword>
<dbReference type="InterPro" id="IPR000182">
    <property type="entry name" value="GNAT_dom"/>
</dbReference>
<dbReference type="GO" id="GO:0016746">
    <property type="term" value="F:acyltransferase activity"/>
    <property type="evidence" value="ECO:0007669"/>
    <property type="project" value="UniProtKB-KW"/>
</dbReference>
<dbReference type="Gene3D" id="3.40.630.30">
    <property type="match status" value="1"/>
</dbReference>
<dbReference type="Pfam" id="PF00583">
    <property type="entry name" value="Acetyltransf_1"/>
    <property type="match status" value="1"/>
</dbReference>
<dbReference type="InterPro" id="IPR016181">
    <property type="entry name" value="Acyl_CoA_acyltransferase"/>
</dbReference>
<dbReference type="EC" id="2.3.1.-" evidence="2"/>
<dbReference type="RefSeq" id="WP_377554880.1">
    <property type="nucleotide sequence ID" value="NZ_JBHUHQ010000002.1"/>
</dbReference>
<dbReference type="EMBL" id="JBHUHQ010000002">
    <property type="protein sequence ID" value="MFD2043069.1"/>
    <property type="molecule type" value="Genomic_DNA"/>
</dbReference>
<sequence>MKTTRLPEEKYEELKALFLDVFSNEPWLDEWENEHQLDLYMRDLVDNKNSLPLVLIDEHKYLVGGSLGYVFNWWEGKEYYIKELFISRDKQNQGLGKVFLQQINDYLKNEDIQHITLMTERNVPAYHFYQKNGFIELEESVFFARKIK</sequence>
<keyword evidence="3" id="KW-1185">Reference proteome</keyword>
<reference evidence="3" key="1">
    <citation type="journal article" date="2019" name="Int. J. Syst. Evol. Microbiol.">
        <title>The Global Catalogue of Microorganisms (GCM) 10K type strain sequencing project: providing services to taxonomists for standard genome sequencing and annotation.</title>
        <authorList>
            <consortium name="The Broad Institute Genomics Platform"/>
            <consortium name="The Broad Institute Genome Sequencing Center for Infectious Disease"/>
            <person name="Wu L."/>
            <person name="Ma J."/>
        </authorList>
    </citation>
    <scope>NUCLEOTIDE SEQUENCE [LARGE SCALE GENOMIC DNA]</scope>
    <source>
        <strain evidence="3">R28</strain>
    </source>
</reference>
<protein>
    <submittedName>
        <fullName evidence="2">GNAT family N-acetyltransferase</fullName>
        <ecNumber evidence="2">2.3.1.-</ecNumber>
    </submittedName>
</protein>
<evidence type="ECO:0000313" key="2">
    <source>
        <dbReference type="EMBL" id="MFD2043069.1"/>
    </source>
</evidence>
<dbReference type="Proteomes" id="UP001597383">
    <property type="component" value="Unassembled WGS sequence"/>
</dbReference>
<keyword evidence="2" id="KW-0012">Acyltransferase</keyword>
<evidence type="ECO:0000313" key="3">
    <source>
        <dbReference type="Proteomes" id="UP001597383"/>
    </source>
</evidence>
<dbReference type="PROSITE" id="PS51186">
    <property type="entry name" value="GNAT"/>
    <property type="match status" value="1"/>
</dbReference>
<dbReference type="CDD" id="cd04301">
    <property type="entry name" value="NAT_SF"/>
    <property type="match status" value="1"/>
</dbReference>
<comment type="caution">
    <text evidence="2">The sequence shown here is derived from an EMBL/GenBank/DDBJ whole genome shotgun (WGS) entry which is preliminary data.</text>
</comment>
<accession>A0ABW4VTX0</accession>
<gene>
    <name evidence="2" type="ORF">ACFSJF_01930</name>
</gene>
<feature type="domain" description="N-acetyltransferase" evidence="1">
    <location>
        <begin position="1"/>
        <end position="148"/>
    </location>
</feature>
<name>A0ABW4VTX0_9BACI</name>
<organism evidence="2 3">
    <name type="scientific">Ornithinibacillus salinisoli</name>
    <dbReference type="NCBI Taxonomy" id="1848459"/>
    <lineage>
        <taxon>Bacteria</taxon>
        <taxon>Bacillati</taxon>
        <taxon>Bacillota</taxon>
        <taxon>Bacilli</taxon>
        <taxon>Bacillales</taxon>
        <taxon>Bacillaceae</taxon>
        <taxon>Ornithinibacillus</taxon>
    </lineage>
</organism>
<proteinExistence type="predicted"/>